<accession>A0A193FL86</accession>
<organism evidence="2 4">
    <name type="scientific">Bordetella bronchialis</name>
    <dbReference type="NCBI Taxonomy" id="463025"/>
    <lineage>
        <taxon>Bacteria</taxon>
        <taxon>Pseudomonadati</taxon>
        <taxon>Pseudomonadota</taxon>
        <taxon>Betaproteobacteria</taxon>
        <taxon>Burkholderiales</taxon>
        <taxon>Alcaligenaceae</taxon>
        <taxon>Bordetella</taxon>
    </lineage>
</organism>
<evidence type="ECO:0000313" key="3">
    <source>
        <dbReference type="Proteomes" id="UP000091897"/>
    </source>
</evidence>
<protein>
    <submittedName>
        <fullName evidence="2">Type VI secretion protein</fullName>
    </submittedName>
</protein>
<dbReference type="InterPro" id="IPR052947">
    <property type="entry name" value="T6SS_Hcp1_domain"/>
</dbReference>
<evidence type="ECO:0000313" key="2">
    <source>
        <dbReference type="EMBL" id="ANN73668.1"/>
    </source>
</evidence>
<reference evidence="3 4" key="1">
    <citation type="submission" date="2016-06" db="EMBL/GenBank/DDBJ databases">
        <title>Complete genome sequences of Bordetella bronchialis and Bordetella flabilis.</title>
        <authorList>
            <person name="LiPuma J.J."/>
            <person name="Spilker T."/>
        </authorList>
    </citation>
    <scope>NUCLEOTIDE SEQUENCE [LARGE SCALE GENOMIC DNA]</scope>
    <source>
        <strain evidence="2 4">AU17976</strain>
        <strain evidence="1 3">AU3182</strain>
    </source>
</reference>
<dbReference type="Proteomes" id="UP000091897">
    <property type="component" value="Chromosome"/>
</dbReference>
<dbReference type="EMBL" id="CP016170">
    <property type="protein sequence ID" value="ANN68527.1"/>
    <property type="molecule type" value="Genomic_DNA"/>
</dbReference>
<dbReference type="SUPFAM" id="SSF141452">
    <property type="entry name" value="Hcp1-like"/>
    <property type="match status" value="1"/>
</dbReference>
<dbReference type="STRING" id="463025.BAU08_21980"/>
<sequence length="162" mass="18169">MAMPCYLTLEGQNQGKIEGSCEITGHQGKILVQAVDHNIEIPKNPQSGLPSGKRQHLGMTLVKEIDKSSPKIYQALCSGEQLKTATLEFYRISPKGTEEKYYTIKLENAVVVGTHLWVPNCLQPDNRQLGHMEDVSLTYEKITWTWEPDGIESEDSWLAPKA</sequence>
<dbReference type="Proteomes" id="UP000092213">
    <property type="component" value="Chromosome"/>
</dbReference>
<name>A0A193FL86_9BORD</name>
<evidence type="ECO:0000313" key="4">
    <source>
        <dbReference type="Proteomes" id="UP000092213"/>
    </source>
</evidence>
<dbReference type="Gene3D" id="2.30.110.20">
    <property type="entry name" value="Hcp1-like"/>
    <property type="match status" value="1"/>
</dbReference>
<dbReference type="PANTHER" id="PTHR34319">
    <property type="entry name" value="MAJOR EXPORTED PROTEIN"/>
    <property type="match status" value="1"/>
</dbReference>
<evidence type="ECO:0000313" key="1">
    <source>
        <dbReference type="EMBL" id="ANN68527.1"/>
    </source>
</evidence>
<dbReference type="AlphaFoldDB" id="A0A193FL86"/>
<dbReference type="Pfam" id="PF05638">
    <property type="entry name" value="T6SS_HCP"/>
    <property type="match status" value="1"/>
</dbReference>
<dbReference type="PANTHER" id="PTHR34319:SF6">
    <property type="entry name" value="MAJOR EXPORTED PROTEIN"/>
    <property type="match status" value="1"/>
</dbReference>
<dbReference type="InterPro" id="IPR008514">
    <property type="entry name" value="T6SS_Hcp"/>
</dbReference>
<dbReference type="EMBL" id="CP016171">
    <property type="protein sequence ID" value="ANN73668.1"/>
    <property type="molecule type" value="Genomic_DNA"/>
</dbReference>
<dbReference type="InterPro" id="IPR036624">
    <property type="entry name" value="Hcp1-lik_sf"/>
</dbReference>
<dbReference type="OrthoDB" id="5674026at2"/>
<gene>
    <name evidence="1" type="ORF">BAU06_21445</name>
    <name evidence="2" type="ORF">BAU08_21980</name>
</gene>
<dbReference type="NCBIfam" id="TIGR03344">
    <property type="entry name" value="VI_effect_Hcp1"/>
    <property type="match status" value="1"/>
</dbReference>
<dbReference type="KEGG" id="bbro:BAU06_21445"/>
<dbReference type="RefSeq" id="WP_066355218.1">
    <property type="nucleotide sequence ID" value="NZ_CBCSFJ010000011.1"/>
</dbReference>
<proteinExistence type="predicted"/>
<keyword evidence="3" id="KW-1185">Reference proteome</keyword>